<dbReference type="GO" id="GO:0016705">
    <property type="term" value="F:oxidoreductase activity, acting on paired donors, with incorporation or reduction of molecular oxygen"/>
    <property type="evidence" value="ECO:0007669"/>
    <property type="project" value="InterPro"/>
</dbReference>
<sequence>MANSVPRLALAEARLVVAKLLWNFDIELDGDHKTWVEDARFYILWQLQPLNVKLTSVKR</sequence>
<protein>
    <submittedName>
        <fullName evidence="1">Uncharacterized protein</fullName>
    </submittedName>
</protein>
<dbReference type="VEuPathDB" id="FungiDB:A1O9_12434"/>
<dbReference type="GO" id="GO:0005506">
    <property type="term" value="F:iron ion binding"/>
    <property type="evidence" value="ECO:0007669"/>
    <property type="project" value="InterPro"/>
</dbReference>
<dbReference type="AlphaFoldDB" id="A0A072NVT8"/>
<evidence type="ECO:0000313" key="2">
    <source>
        <dbReference type="Proteomes" id="UP000027920"/>
    </source>
</evidence>
<dbReference type="Gene3D" id="1.10.630.10">
    <property type="entry name" value="Cytochrome P450"/>
    <property type="match status" value="1"/>
</dbReference>
<dbReference type="InterPro" id="IPR036396">
    <property type="entry name" value="Cyt_P450_sf"/>
</dbReference>
<name>A0A072NVT8_9EURO</name>
<organism evidence="1 2">
    <name type="scientific">Exophiala aquamarina CBS 119918</name>
    <dbReference type="NCBI Taxonomy" id="1182545"/>
    <lineage>
        <taxon>Eukaryota</taxon>
        <taxon>Fungi</taxon>
        <taxon>Dikarya</taxon>
        <taxon>Ascomycota</taxon>
        <taxon>Pezizomycotina</taxon>
        <taxon>Eurotiomycetes</taxon>
        <taxon>Chaetothyriomycetidae</taxon>
        <taxon>Chaetothyriales</taxon>
        <taxon>Herpotrichiellaceae</taxon>
        <taxon>Exophiala</taxon>
    </lineage>
</organism>
<dbReference type="GeneID" id="25287328"/>
<dbReference type="RefSeq" id="XP_013254107.1">
    <property type="nucleotide sequence ID" value="XM_013398653.1"/>
</dbReference>
<dbReference type="Proteomes" id="UP000027920">
    <property type="component" value="Unassembled WGS sequence"/>
</dbReference>
<dbReference type="GO" id="GO:0020037">
    <property type="term" value="F:heme binding"/>
    <property type="evidence" value="ECO:0007669"/>
    <property type="project" value="InterPro"/>
</dbReference>
<gene>
    <name evidence="1" type="ORF">A1O9_12434</name>
</gene>
<dbReference type="STRING" id="1182545.A0A072NVT8"/>
<dbReference type="SUPFAM" id="SSF48264">
    <property type="entry name" value="Cytochrome P450"/>
    <property type="match status" value="1"/>
</dbReference>
<accession>A0A072NVT8</accession>
<keyword evidence="2" id="KW-1185">Reference proteome</keyword>
<dbReference type="HOGENOM" id="CLU_2960743_0_0_1"/>
<dbReference type="EMBL" id="AMGV01000023">
    <property type="protein sequence ID" value="KEF51517.1"/>
    <property type="molecule type" value="Genomic_DNA"/>
</dbReference>
<proteinExistence type="predicted"/>
<reference evidence="1 2" key="1">
    <citation type="submission" date="2013-03" db="EMBL/GenBank/DDBJ databases">
        <title>The Genome Sequence of Exophiala aquamarina CBS 119918.</title>
        <authorList>
            <consortium name="The Broad Institute Genomics Platform"/>
            <person name="Cuomo C."/>
            <person name="de Hoog S."/>
            <person name="Gorbushina A."/>
            <person name="Walker B."/>
            <person name="Young S.K."/>
            <person name="Zeng Q."/>
            <person name="Gargeya S."/>
            <person name="Fitzgerald M."/>
            <person name="Haas B."/>
            <person name="Abouelleil A."/>
            <person name="Allen A.W."/>
            <person name="Alvarado L."/>
            <person name="Arachchi H.M."/>
            <person name="Berlin A.M."/>
            <person name="Chapman S.B."/>
            <person name="Gainer-Dewar J."/>
            <person name="Goldberg J."/>
            <person name="Griggs A."/>
            <person name="Gujja S."/>
            <person name="Hansen M."/>
            <person name="Howarth C."/>
            <person name="Imamovic A."/>
            <person name="Ireland A."/>
            <person name="Larimer J."/>
            <person name="McCowan C."/>
            <person name="Murphy C."/>
            <person name="Pearson M."/>
            <person name="Poon T.W."/>
            <person name="Priest M."/>
            <person name="Roberts A."/>
            <person name="Saif S."/>
            <person name="Shea T."/>
            <person name="Sisk P."/>
            <person name="Sykes S."/>
            <person name="Wortman J."/>
            <person name="Nusbaum C."/>
            <person name="Birren B."/>
        </authorList>
    </citation>
    <scope>NUCLEOTIDE SEQUENCE [LARGE SCALE GENOMIC DNA]</scope>
    <source>
        <strain evidence="1 2">CBS 119918</strain>
    </source>
</reference>
<comment type="caution">
    <text evidence="1">The sequence shown here is derived from an EMBL/GenBank/DDBJ whole genome shotgun (WGS) entry which is preliminary data.</text>
</comment>
<evidence type="ECO:0000313" key="1">
    <source>
        <dbReference type="EMBL" id="KEF51517.1"/>
    </source>
</evidence>
<dbReference type="GO" id="GO:0004497">
    <property type="term" value="F:monooxygenase activity"/>
    <property type="evidence" value="ECO:0007669"/>
    <property type="project" value="InterPro"/>
</dbReference>